<dbReference type="InterPro" id="IPR016907">
    <property type="entry name" value="UCP029033"/>
</dbReference>
<evidence type="ECO:0000313" key="2">
    <source>
        <dbReference type="Proteomes" id="UP001165481"/>
    </source>
</evidence>
<organism evidence="1 2">
    <name type="scientific">Mesosutterella faecium</name>
    <dbReference type="NCBI Taxonomy" id="2925194"/>
    <lineage>
        <taxon>Bacteria</taxon>
        <taxon>Pseudomonadati</taxon>
        <taxon>Pseudomonadota</taxon>
        <taxon>Betaproteobacteria</taxon>
        <taxon>Burkholderiales</taxon>
        <taxon>Sutterellaceae</taxon>
        <taxon>Mesosutterella</taxon>
    </lineage>
</organism>
<dbReference type="RefSeq" id="WP_243376653.1">
    <property type="nucleotide sequence ID" value="NZ_JAKZJU020000001.1"/>
</dbReference>
<accession>A0ABT7IM06</accession>
<name>A0ABT7IM06_9BURK</name>
<dbReference type="PROSITE" id="PS51257">
    <property type="entry name" value="PROKAR_LIPOPROTEIN"/>
    <property type="match status" value="1"/>
</dbReference>
<dbReference type="Gene3D" id="3.30.70.2970">
    <property type="entry name" value="Protein of unknown function (DUF541), domain 2"/>
    <property type="match status" value="1"/>
</dbReference>
<dbReference type="Proteomes" id="UP001165481">
    <property type="component" value="Unassembled WGS sequence"/>
</dbReference>
<dbReference type="InterPro" id="IPR052022">
    <property type="entry name" value="26kDa_periplasmic_antigen"/>
</dbReference>
<dbReference type="EMBL" id="JAKZJU020000001">
    <property type="protein sequence ID" value="MDL2059399.1"/>
    <property type="molecule type" value="Genomic_DNA"/>
</dbReference>
<protein>
    <submittedName>
        <fullName evidence="1">SIMPL domain-containing protein</fullName>
    </submittedName>
</protein>
<dbReference type="PANTHER" id="PTHR34387:SF2">
    <property type="entry name" value="SLR1258 PROTEIN"/>
    <property type="match status" value="1"/>
</dbReference>
<dbReference type="PANTHER" id="PTHR34387">
    <property type="entry name" value="SLR1258 PROTEIN"/>
    <property type="match status" value="1"/>
</dbReference>
<dbReference type="Gene3D" id="3.30.110.170">
    <property type="entry name" value="Protein of unknown function (DUF541), domain 1"/>
    <property type="match status" value="1"/>
</dbReference>
<gene>
    <name evidence="1" type="ORF">MUN46_005565</name>
</gene>
<dbReference type="Pfam" id="PF04402">
    <property type="entry name" value="SIMPL"/>
    <property type="match status" value="1"/>
</dbReference>
<proteinExistence type="predicted"/>
<dbReference type="InterPro" id="IPR007497">
    <property type="entry name" value="SIMPL/DUF541"/>
</dbReference>
<evidence type="ECO:0000313" key="1">
    <source>
        <dbReference type="EMBL" id="MDL2059399.1"/>
    </source>
</evidence>
<sequence length="237" mass="25608">MQLADKSWISGACVGLGVAAGLVFLGCSVRGAVDAYIGQTRVVTVKGLAERRVPADQVIWPITFRRTGDDLLATHALLEADSEKVIRFLKGSGLGEEEISFGAPNVQDRQTEYSNGARGPRYVLTGVITVNTPKVALVRGLISRQKELVGQGISVASEAWNTRYIYTKLNDVKPGMVEQATKNAREVAQKFAADSGSHIGRIKAATQGQFSVTDADSSMPYEKNVRVVTTVTYFLKD</sequence>
<reference evidence="1" key="1">
    <citation type="submission" date="2023-03" db="EMBL/GenBank/DDBJ databases">
        <title>Mesosutterella sp. nov. isolated from porcine feces.</title>
        <authorList>
            <person name="Yu S."/>
        </authorList>
    </citation>
    <scope>NUCLEOTIDE SEQUENCE</scope>
    <source>
        <strain evidence="1">AGMB02718</strain>
    </source>
</reference>
<dbReference type="PIRSF" id="PIRSF029033">
    <property type="entry name" value="UCP029033"/>
    <property type="match status" value="1"/>
</dbReference>
<keyword evidence="2" id="KW-1185">Reference proteome</keyword>
<comment type="caution">
    <text evidence="1">The sequence shown here is derived from an EMBL/GenBank/DDBJ whole genome shotgun (WGS) entry which is preliminary data.</text>
</comment>